<name>A0ABV1NU26_9ACTN</name>
<dbReference type="Pfam" id="PF13692">
    <property type="entry name" value="Glyco_trans_1_4"/>
    <property type="match status" value="1"/>
</dbReference>
<evidence type="ECO:0000256" key="2">
    <source>
        <dbReference type="ARBA" id="ARBA00022679"/>
    </source>
</evidence>
<evidence type="ECO:0000256" key="1">
    <source>
        <dbReference type="ARBA" id="ARBA00022676"/>
    </source>
</evidence>
<keyword evidence="2 4" id="KW-0808">Transferase</keyword>
<feature type="domain" description="Glycosyltransferase subfamily 4-like N-terminal" evidence="3">
    <location>
        <begin position="14"/>
        <end position="153"/>
    </location>
</feature>
<dbReference type="InterPro" id="IPR050194">
    <property type="entry name" value="Glycosyltransferase_grp1"/>
</dbReference>
<dbReference type="Gene3D" id="3.40.50.2000">
    <property type="entry name" value="Glycogen Phosphorylase B"/>
    <property type="match status" value="2"/>
</dbReference>
<evidence type="ECO:0000313" key="4">
    <source>
        <dbReference type="EMBL" id="MEQ7846007.1"/>
    </source>
</evidence>
<keyword evidence="1 4" id="KW-0328">Glycosyltransferase</keyword>
<gene>
    <name evidence="4" type="ORF">V6R90_01860</name>
</gene>
<dbReference type="EMBL" id="JBEGDP010000001">
    <property type="protein sequence ID" value="MEQ7846007.1"/>
    <property type="molecule type" value="Genomic_DNA"/>
</dbReference>
<dbReference type="SUPFAM" id="SSF53756">
    <property type="entry name" value="UDP-Glycosyltransferase/glycogen phosphorylase"/>
    <property type="match status" value="1"/>
</dbReference>
<dbReference type="GO" id="GO:0016757">
    <property type="term" value="F:glycosyltransferase activity"/>
    <property type="evidence" value="ECO:0007669"/>
    <property type="project" value="UniProtKB-KW"/>
</dbReference>
<dbReference type="RefSeq" id="WP_349500505.1">
    <property type="nucleotide sequence ID" value="NZ_JBEFCX010000077.1"/>
</dbReference>
<dbReference type="Proteomes" id="UP001482520">
    <property type="component" value="Unassembled WGS sequence"/>
</dbReference>
<evidence type="ECO:0000313" key="5">
    <source>
        <dbReference type="Proteomes" id="UP001482520"/>
    </source>
</evidence>
<organism evidence="4 5">
    <name type="scientific">Nocardioides kribbensis</name>
    <dbReference type="NCBI Taxonomy" id="305517"/>
    <lineage>
        <taxon>Bacteria</taxon>
        <taxon>Bacillati</taxon>
        <taxon>Actinomycetota</taxon>
        <taxon>Actinomycetes</taxon>
        <taxon>Propionibacteriales</taxon>
        <taxon>Nocardioidaceae</taxon>
        <taxon>Nocardioides</taxon>
    </lineage>
</organism>
<reference evidence="4 5" key="1">
    <citation type="submission" date="2024-02" db="EMBL/GenBank/DDBJ databases">
        <title>Full genome sequence of Nocardioides kribbensis.</title>
        <authorList>
            <person name="Poletto B.L."/>
            <person name="Silva G."/>
            <person name="Galante D."/>
            <person name="Campos K.R."/>
            <person name="Santos M.B.N."/>
            <person name="Sacchi C.T."/>
        </authorList>
    </citation>
    <scope>NUCLEOTIDE SEQUENCE [LARGE SCALE GENOMIC DNA]</scope>
    <source>
        <strain evidence="4 5">O4R</strain>
    </source>
</reference>
<comment type="caution">
    <text evidence="4">The sequence shown here is derived from an EMBL/GenBank/DDBJ whole genome shotgun (WGS) entry which is preliminary data.</text>
</comment>
<accession>A0ABV1NU26</accession>
<sequence>MRIAVVSESFLPAVDGTTTTVRAVVDRLVDRGHQVVVVASGPGLATYRGARVVRVSALTRPGGQVRAALDAFAPDVVQVTGPGTIGRKALKHTHRTGVPSLVVQQTPPRDLTWERWRSTVAERTDHLVVTAPWLADRFSSLGVTAGTWLPGVDARAYTPALRDPWLHDHWARARSARGPLVVVGYVGSLHKRHGVRRLAELADVPGIRPVVIGTGPQEDWLRERLPAAKVTGALSTGDLTVALASLDVLVHPGEEETCCHALREGAASALPLVAPRSGGARDLVLPLETGLLYDPDRPGALARAVAAVAADPRRALLGHRGRELALDRSWTDAADELLGHLDRLARGHAGARPAHGV</sequence>
<proteinExistence type="predicted"/>
<keyword evidence="5" id="KW-1185">Reference proteome</keyword>
<protein>
    <submittedName>
        <fullName evidence="4">Glycosyltransferase</fullName>
        <ecNumber evidence="4">2.4.-.-</ecNumber>
    </submittedName>
</protein>
<dbReference type="Pfam" id="PF13439">
    <property type="entry name" value="Glyco_transf_4"/>
    <property type="match status" value="1"/>
</dbReference>
<dbReference type="PANTHER" id="PTHR45947">
    <property type="entry name" value="SULFOQUINOVOSYL TRANSFERASE SQD2"/>
    <property type="match status" value="1"/>
</dbReference>
<dbReference type="EC" id="2.4.-.-" evidence="4"/>
<dbReference type="InterPro" id="IPR028098">
    <property type="entry name" value="Glyco_trans_4-like_N"/>
</dbReference>
<evidence type="ECO:0000259" key="3">
    <source>
        <dbReference type="Pfam" id="PF13439"/>
    </source>
</evidence>
<dbReference type="PANTHER" id="PTHR45947:SF3">
    <property type="entry name" value="SULFOQUINOVOSYL TRANSFERASE SQD2"/>
    <property type="match status" value="1"/>
</dbReference>